<reference evidence="1 2" key="1">
    <citation type="submission" date="2013-10" db="EMBL/GenBank/DDBJ databases">
        <authorList>
            <person name="Manrique M."/>
        </authorList>
    </citation>
    <scope>NUCLEOTIDE SEQUENCE [LARGE SCALE GENOMIC DNA]</scope>
    <source>
        <strain evidence="1 2">IM386</strain>
    </source>
</reference>
<evidence type="ECO:0000313" key="1">
    <source>
        <dbReference type="EMBL" id="CDI67312.1"/>
    </source>
</evidence>
<dbReference type="Proteomes" id="UP000035645">
    <property type="component" value="Unassembled WGS sequence"/>
</dbReference>
<comment type="caution">
    <text evidence="1">The sequence shown here is derived from an EMBL/GenBank/DDBJ whole genome shotgun (WGS) entry which is preliminary data.</text>
</comment>
<accession>A0AAV2W231</accession>
<proteinExistence type="predicted"/>
<reference evidence="1 2" key="2">
    <citation type="submission" date="2015-01" db="EMBL/GenBank/DDBJ databases">
        <title>Genome sequence of a Bifidobacterium animalis strain.</title>
        <authorList>
            <person name="Bogovic-Matijasic B."/>
            <person name="Hacin B."/>
            <person name="Citar M."/>
            <person name="Svigelj K."/>
            <person name="Stempelj M."/>
            <person name="Rogelj I."/>
        </authorList>
    </citation>
    <scope>NUCLEOTIDE SEQUENCE [LARGE SCALE GENOMIC DNA]</scope>
    <source>
        <strain evidence="1 2">IM386</strain>
    </source>
</reference>
<dbReference type="EMBL" id="CBUQ010000005">
    <property type="protein sequence ID" value="CDI67312.1"/>
    <property type="molecule type" value="Genomic_DNA"/>
</dbReference>
<gene>
    <name evidence="1" type="ORF">BANIM336_00621</name>
</gene>
<dbReference type="AlphaFoldDB" id="A0AAV2W231"/>
<sequence>METICVIWDSWTVIFVSFYADTQSGGAHIRVCVIRDICGPILSLFTQKKKQKERLRGGKSVNVGTEMYAAGRVVRILRDRRQRKAGVGDMAAQESAIDFIAATHLWSQHA</sequence>
<protein>
    <submittedName>
        <fullName evidence="1">Uncharacterized protein</fullName>
    </submittedName>
</protein>
<organism evidence="1 2">
    <name type="scientific">Bifidobacterium animalis subsp. animalis IM386</name>
    <dbReference type="NCBI Taxonomy" id="1402194"/>
    <lineage>
        <taxon>Bacteria</taxon>
        <taxon>Bacillati</taxon>
        <taxon>Actinomycetota</taxon>
        <taxon>Actinomycetes</taxon>
        <taxon>Bifidobacteriales</taxon>
        <taxon>Bifidobacteriaceae</taxon>
        <taxon>Bifidobacterium</taxon>
    </lineage>
</organism>
<evidence type="ECO:0000313" key="2">
    <source>
        <dbReference type="Proteomes" id="UP000035645"/>
    </source>
</evidence>
<name>A0AAV2W231_9BIFI</name>